<dbReference type="EMBL" id="CP053084">
    <property type="protein sequence ID" value="QJR31015.1"/>
    <property type="molecule type" value="Genomic_DNA"/>
</dbReference>
<keyword evidence="2" id="KW-1185">Reference proteome</keyword>
<evidence type="ECO:0000313" key="2">
    <source>
        <dbReference type="Proteomes" id="UP000501130"/>
    </source>
</evidence>
<proteinExistence type="predicted"/>
<sequence length="149" mass="16236">MRHASAPGFGDPEGFTLSDCKTQRNLSTAGREEARILGKAIQSKGIKLTSIYSSQWCRCLHTAEELRLGKVQALPALNSFFQGRGSSTEQTTALKKHLATLKPTDKVLYVTHQVNTTALTGIYPDSGEVVLFKFSPEGEITVLGRVQTP</sequence>
<gene>
    <name evidence="1" type="ORF">HKT17_00730</name>
</gene>
<name>A0ABX6N9E5_9BURK</name>
<dbReference type="Gene3D" id="3.40.50.1240">
    <property type="entry name" value="Phosphoglycerate mutase-like"/>
    <property type="match status" value="1"/>
</dbReference>
<protein>
    <submittedName>
        <fullName evidence="1">Histidine phosphatase family protein</fullName>
    </submittedName>
</protein>
<dbReference type="CDD" id="cd07067">
    <property type="entry name" value="HP_PGM_like"/>
    <property type="match status" value="1"/>
</dbReference>
<reference evidence="1 2" key="1">
    <citation type="submission" date="2020-05" db="EMBL/GenBank/DDBJ databases">
        <title>Compete genome of Limnobacter sp. SAORIC-580.</title>
        <authorList>
            <person name="Song J."/>
            <person name="Cho J.-C."/>
        </authorList>
    </citation>
    <scope>NUCLEOTIDE SEQUENCE [LARGE SCALE GENOMIC DNA]</scope>
    <source>
        <strain evidence="1 2">SAORIC-580</strain>
    </source>
</reference>
<dbReference type="SUPFAM" id="SSF53254">
    <property type="entry name" value="Phosphoglycerate mutase-like"/>
    <property type="match status" value="1"/>
</dbReference>
<evidence type="ECO:0000313" key="1">
    <source>
        <dbReference type="EMBL" id="QJR31015.1"/>
    </source>
</evidence>
<dbReference type="Proteomes" id="UP000501130">
    <property type="component" value="Chromosome"/>
</dbReference>
<dbReference type="Pfam" id="PF00300">
    <property type="entry name" value="His_Phos_1"/>
    <property type="match status" value="1"/>
</dbReference>
<dbReference type="RefSeq" id="WP_171101324.1">
    <property type="nucleotide sequence ID" value="NZ_CP053084.1"/>
</dbReference>
<dbReference type="InterPro" id="IPR029033">
    <property type="entry name" value="His_PPase_superfam"/>
</dbReference>
<accession>A0ABX6N9E5</accession>
<dbReference type="InterPro" id="IPR013078">
    <property type="entry name" value="His_Pase_superF_clade-1"/>
</dbReference>
<organism evidence="1 2">
    <name type="scientific">Limnobacter profundi</name>
    <dbReference type="NCBI Taxonomy" id="2732163"/>
    <lineage>
        <taxon>Bacteria</taxon>
        <taxon>Pseudomonadati</taxon>
        <taxon>Pseudomonadota</taxon>
        <taxon>Betaproteobacteria</taxon>
        <taxon>Burkholderiales</taxon>
        <taxon>Burkholderiaceae</taxon>
        <taxon>Limnobacter</taxon>
    </lineage>
</organism>